<name>A0A9D4CIQ8_DREPO</name>
<dbReference type="EMBL" id="JAIWYP010000012">
    <property type="protein sequence ID" value="KAH3725446.1"/>
    <property type="molecule type" value="Genomic_DNA"/>
</dbReference>
<reference evidence="1" key="1">
    <citation type="journal article" date="2019" name="bioRxiv">
        <title>The Genome of the Zebra Mussel, Dreissena polymorpha: A Resource for Invasive Species Research.</title>
        <authorList>
            <person name="McCartney M.A."/>
            <person name="Auch B."/>
            <person name="Kono T."/>
            <person name="Mallez S."/>
            <person name="Zhang Y."/>
            <person name="Obille A."/>
            <person name="Becker A."/>
            <person name="Abrahante J.E."/>
            <person name="Garbe J."/>
            <person name="Badalamenti J.P."/>
            <person name="Herman A."/>
            <person name="Mangelson H."/>
            <person name="Liachko I."/>
            <person name="Sullivan S."/>
            <person name="Sone E.D."/>
            <person name="Koren S."/>
            <person name="Silverstein K.A.T."/>
            <person name="Beckman K.B."/>
            <person name="Gohl D.M."/>
        </authorList>
    </citation>
    <scope>NUCLEOTIDE SEQUENCE</scope>
    <source>
        <strain evidence="1">Duluth1</strain>
        <tissue evidence="1">Whole animal</tissue>
    </source>
</reference>
<keyword evidence="2" id="KW-1185">Reference proteome</keyword>
<proteinExistence type="predicted"/>
<gene>
    <name evidence="1" type="ORF">DPMN_051290</name>
</gene>
<sequence>MDKCILQHYNVWVTTINSPRKHNVCSRNLLRFTGICTLRSWIRGQNPDIVPGKRDLGNSVLPTARLRFAKTYAKREYIIKRDNKY</sequence>
<accession>A0A9D4CIQ8</accession>
<protein>
    <submittedName>
        <fullName evidence="1">Uncharacterized protein</fullName>
    </submittedName>
</protein>
<reference evidence="1" key="2">
    <citation type="submission" date="2020-11" db="EMBL/GenBank/DDBJ databases">
        <authorList>
            <person name="McCartney M.A."/>
            <person name="Auch B."/>
            <person name="Kono T."/>
            <person name="Mallez S."/>
            <person name="Becker A."/>
            <person name="Gohl D.M."/>
            <person name="Silverstein K.A.T."/>
            <person name="Koren S."/>
            <person name="Bechman K.B."/>
            <person name="Herman A."/>
            <person name="Abrahante J.E."/>
            <person name="Garbe J."/>
        </authorList>
    </citation>
    <scope>NUCLEOTIDE SEQUENCE</scope>
    <source>
        <strain evidence="1">Duluth1</strain>
        <tissue evidence="1">Whole animal</tissue>
    </source>
</reference>
<comment type="caution">
    <text evidence="1">The sequence shown here is derived from an EMBL/GenBank/DDBJ whole genome shotgun (WGS) entry which is preliminary data.</text>
</comment>
<organism evidence="1 2">
    <name type="scientific">Dreissena polymorpha</name>
    <name type="common">Zebra mussel</name>
    <name type="synonym">Mytilus polymorpha</name>
    <dbReference type="NCBI Taxonomy" id="45954"/>
    <lineage>
        <taxon>Eukaryota</taxon>
        <taxon>Metazoa</taxon>
        <taxon>Spiralia</taxon>
        <taxon>Lophotrochozoa</taxon>
        <taxon>Mollusca</taxon>
        <taxon>Bivalvia</taxon>
        <taxon>Autobranchia</taxon>
        <taxon>Heteroconchia</taxon>
        <taxon>Euheterodonta</taxon>
        <taxon>Imparidentia</taxon>
        <taxon>Neoheterodontei</taxon>
        <taxon>Myida</taxon>
        <taxon>Dreissenoidea</taxon>
        <taxon>Dreissenidae</taxon>
        <taxon>Dreissena</taxon>
    </lineage>
</organism>
<evidence type="ECO:0000313" key="2">
    <source>
        <dbReference type="Proteomes" id="UP000828390"/>
    </source>
</evidence>
<dbReference type="AlphaFoldDB" id="A0A9D4CIQ8"/>
<evidence type="ECO:0000313" key="1">
    <source>
        <dbReference type="EMBL" id="KAH3725446.1"/>
    </source>
</evidence>
<dbReference type="Proteomes" id="UP000828390">
    <property type="component" value="Unassembled WGS sequence"/>
</dbReference>